<gene>
    <name evidence="1" type="ORF">RBEMOGI_0004</name>
    <name evidence="2" type="ORF">RBEMOGI_1598</name>
</gene>
<reference evidence="1 3" key="1">
    <citation type="submission" date="2015-02" db="EMBL/GenBank/DDBJ databases">
        <title>Genome Sequencing of Rickettsiales.</title>
        <authorList>
            <person name="Daugherty S.C."/>
            <person name="Su Q."/>
            <person name="Abolude K."/>
            <person name="Beier-Sexton M."/>
            <person name="Carlyon J.A."/>
            <person name="Carter R."/>
            <person name="Day N.P."/>
            <person name="Dumler S.J."/>
            <person name="Dyachenko V."/>
            <person name="Godinez A."/>
            <person name="Kurtti T.J."/>
            <person name="Lichay M."/>
            <person name="Mullins K.E."/>
            <person name="Ott S."/>
            <person name="Pappas-Brown V."/>
            <person name="Paris D.H."/>
            <person name="Patel P."/>
            <person name="Richards A.L."/>
            <person name="Sadzewicz L."/>
            <person name="Sears K."/>
            <person name="Seidman D."/>
            <person name="Sengamalay N."/>
            <person name="Stenos J."/>
            <person name="Tallon L.J."/>
            <person name="Vincent G."/>
            <person name="Fraser C.M."/>
            <person name="Munderloh U."/>
            <person name="Dunning-Hotopp J.C."/>
        </authorList>
    </citation>
    <scope>NUCLEOTIDE SEQUENCE [LARGE SCALE GENOMIC DNA]</scope>
    <source>
        <strain evidence="1 3">RML Mogi</strain>
    </source>
</reference>
<organism evidence="1 3">
    <name type="scientific">Rickettsia bellii str. RML Mogi</name>
    <dbReference type="NCBI Taxonomy" id="1359194"/>
    <lineage>
        <taxon>Bacteria</taxon>
        <taxon>Pseudomonadati</taxon>
        <taxon>Pseudomonadota</taxon>
        <taxon>Alphaproteobacteria</taxon>
        <taxon>Rickettsiales</taxon>
        <taxon>Rickettsiaceae</taxon>
        <taxon>Rickettsieae</taxon>
        <taxon>Rickettsia</taxon>
        <taxon>belli group</taxon>
    </lineage>
</organism>
<evidence type="ECO:0000313" key="1">
    <source>
        <dbReference type="EMBL" id="KJV91404.1"/>
    </source>
</evidence>
<name>A0A0F3QIZ2_RICBE</name>
<accession>A0A0F3QIZ2</accession>
<dbReference type="Proteomes" id="UP000033689">
    <property type="component" value="Unassembled WGS sequence"/>
</dbReference>
<protein>
    <submittedName>
        <fullName evidence="1">Uncharacterized protein</fullName>
    </submittedName>
</protein>
<dbReference type="EMBL" id="LAOJ01000001">
    <property type="protein sequence ID" value="KJV92959.1"/>
    <property type="molecule type" value="Genomic_DNA"/>
</dbReference>
<sequence length="64" mass="7535">MWISRTTASYHDDIVAWTPNFHELDKRNERDNPVNYNMLSIYGILCHKLHPNIEGIARVDRKAP</sequence>
<evidence type="ECO:0000313" key="3">
    <source>
        <dbReference type="Proteomes" id="UP000033689"/>
    </source>
</evidence>
<evidence type="ECO:0000313" key="2">
    <source>
        <dbReference type="EMBL" id="KJV92959.1"/>
    </source>
</evidence>
<comment type="caution">
    <text evidence="1">The sequence shown here is derived from an EMBL/GenBank/DDBJ whole genome shotgun (WGS) entry which is preliminary data.</text>
</comment>
<dbReference type="EMBL" id="LAOJ01000001">
    <property type="protein sequence ID" value="KJV91404.1"/>
    <property type="molecule type" value="Genomic_DNA"/>
</dbReference>
<proteinExistence type="predicted"/>
<dbReference type="AlphaFoldDB" id="A0A0F3QIZ2"/>
<dbReference type="PATRIC" id="fig|1359194.3.peg.1636"/>